<evidence type="ECO:0000259" key="10">
    <source>
        <dbReference type="PROSITE" id="PS50263"/>
    </source>
</evidence>
<dbReference type="PANTHER" id="PTHR23090:SF9">
    <property type="entry name" value="GLUTAMINE-DEPENDENT NAD(+) SYNTHETASE"/>
    <property type="match status" value="1"/>
</dbReference>
<dbReference type="NCBIfam" id="NF002730">
    <property type="entry name" value="PRK02628.1"/>
    <property type="match status" value="1"/>
</dbReference>
<proteinExistence type="inferred from homology"/>
<dbReference type="InterPro" id="IPR036526">
    <property type="entry name" value="C-N_Hydrolase_sf"/>
</dbReference>
<reference evidence="11" key="1">
    <citation type="submission" date="2020-10" db="EMBL/GenBank/DDBJ databases">
        <authorList>
            <person name="Gilroy R."/>
        </authorList>
    </citation>
    <scope>NUCLEOTIDE SEQUENCE</scope>
    <source>
        <strain evidence="11">CHK184-20233</strain>
    </source>
</reference>
<evidence type="ECO:0000256" key="7">
    <source>
        <dbReference type="HAMAP-Rule" id="MF_02090"/>
    </source>
</evidence>
<feature type="binding site" evidence="7">
    <location>
        <position position="439"/>
    </location>
    <ligand>
        <name>deamido-NAD(+)</name>
        <dbReference type="ChEBI" id="CHEBI:58437"/>
        <note>ligand shared between two neighboring subunits</note>
    </ligand>
</feature>
<dbReference type="GO" id="GO:0008795">
    <property type="term" value="F:NAD+ synthase activity"/>
    <property type="evidence" value="ECO:0007669"/>
    <property type="project" value="UniProtKB-UniRule"/>
</dbReference>
<dbReference type="HAMAP" id="MF_02090">
    <property type="entry name" value="NadE_glutamine_dep"/>
    <property type="match status" value="1"/>
</dbReference>
<evidence type="ECO:0000256" key="4">
    <source>
        <dbReference type="ARBA" id="ARBA00022741"/>
    </source>
</evidence>
<dbReference type="SUPFAM" id="SSF52402">
    <property type="entry name" value="Adenine nucleotide alpha hydrolases-like"/>
    <property type="match status" value="1"/>
</dbReference>
<dbReference type="PIRSF" id="PIRSF006630">
    <property type="entry name" value="NADS_GAT"/>
    <property type="match status" value="1"/>
</dbReference>
<dbReference type="InterPro" id="IPR041856">
    <property type="entry name" value="NAD+_synth_C"/>
</dbReference>
<accession>A0A9D1J3J7</accession>
<feature type="binding site" evidence="7">
    <location>
        <position position="468"/>
    </location>
    <ligand>
        <name>deamido-NAD(+)</name>
        <dbReference type="ChEBI" id="CHEBI:58437"/>
        <note>ligand shared between two neighboring subunits</note>
    </ligand>
</feature>
<evidence type="ECO:0000256" key="6">
    <source>
        <dbReference type="ARBA" id="ARBA00023027"/>
    </source>
</evidence>
<evidence type="ECO:0000256" key="2">
    <source>
        <dbReference type="ARBA" id="ARBA00007145"/>
    </source>
</evidence>
<dbReference type="GO" id="GO:0004359">
    <property type="term" value="F:glutaminase activity"/>
    <property type="evidence" value="ECO:0007669"/>
    <property type="project" value="InterPro"/>
</dbReference>
<name>A0A9D1J3J7_9FIRM</name>
<reference evidence="11" key="2">
    <citation type="journal article" date="2021" name="PeerJ">
        <title>Extensive microbial diversity within the chicken gut microbiome revealed by metagenomics and culture.</title>
        <authorList>
            <person name="Gilroy R."/>
            <person name="Ravi A."/>
            <person name="Getino M."/>
            <person name="Pursley I."/>
            <person name="Horton D.L."/>
            <person name="Alikhan N.F."/>
            <person name="Baker D."/>
            <person name="Gharbi K."/>
            <person name="Hall N."/>
            <person name="Watson M."/>
            <person name="Adriaenssens E.M."/>
            <person name="Foster-Nyarko E."/>
            <person name="Jarju S."/>
            <person name="Secka A."/>
            <person name="Antonio M."/>
            <person name="Oren A."/>
            <person name="Chaudhuri R.R."/>
            <person name="La Ragione R."/>
            <person name="Hildebrand F."/>
            <person name="Pallen M.J."/>
        </authorList>
    </citation>
    <scope>NUCLEOTIDE SEQUENCE</scope>
    <source>
        <strain evidence="11">CHK184-20233</strain>
    </source>
</reference>
<dbReference type="GO" id="GO:0003952">
    <property type="term" value="F:NAD+ synthase (glutamine-hydrolyzing) activity"/>
    <property type="evidence" value="ECO:0007669"/>
    <property type="project" value="UniProtKB-UniRule"/>
</dbReference>
<dbReference type="NCBIfam" id="TIGR00552">
    <property type="entry name" value="nadE"/>
    <property type="match status" value="1"/>
</dbReference>
<keyword evidence="5 7" id="KW-0067">ATP-binding</keyword>
<dbReference type="GO" id="GO:0009435">
    <property type="term" value="P:NAD+ biosynthetic process"/>
    <property type="evidence" value="ECO:0007669"/>
    <property type="project" value="UniProtKB-UniRule"/>
</dbReference>
<feature type="active site" description="For glutaminase activity" evidence="7">
    <location>
        <position position="116"/>
    </location>
</feature>
<feature type="active site" description="Proton acceptor; for glutaminase activity" evidence="7">
    <location>
        <position position="47"/>
    </location>
</feature>
<comment type="similarity">
    <text evidence="9">Belongs to the NAD synthetase family.</text>
</comment>
<evidence type="ECO:0000313" key="12">
    <source>
        <dbReference type="Proteomes" id="UP000824232"/>
    </source>
</evidence>
<feature type="binding site" evidence="7">
    <location>
        <begin position="473"/>
        <end position="476"/>
    </location>
    <ligand>
        <name>deamido-NAD(+)</name>
        <dbReference type="ChEBI" id="CHEBI:58437"/>
        <note>ligand shared between two neighboring subunits</note>
    </ligand>
</feature>
<dbReference type="InterPro" id="IPR014729">
    <property type="entry name" value="Rossmann-like_a/b/a_fold"/>
</dbReference>
<keyword evidence="4 7" id="KW-0547">Nucleotide-binding</keyword>
<organism evidence="11 12">
    <name type="scientific">Candidatus Onthousia excrementipullorum</name>
    <dbReference type="NCBI Taxonomy" id="2840884"/>
    <lineage>
        <taxon>Bacteria</taxon>
        <taxon>Bacillati</taxon>
        <taxon>Bacillota</taxon>
        <taxon>Bacilli</taxon>
        <taxon>Candidatus Onthousia</taxon>
    </lineage>
</organism>
<feature type="binding site" evidence="7">
    <location>
        <position position="199"/>
    </location>
    <ligand>
        <name>L-glutamine</name>
        <dbReference type="ChEBI" id="CHEBI:58359"/>
    </ligand>
</feature>
<comment type="caution">
    <text evidence="11">The sequence shown here is derived from an EMBL/GenBank/DDBJ whole genome shotgun (WGS) entry which is preliminary data.</text>
</comment>
<evidence type="ECO:0000256" key="5">
    <source>
        <dbReference type="ARBA" id="ARBA00022840"/>
    </source>
</evidence>
<dbReference type="InterPro" id="IPR003010">
    <property type="entry name" value="C-N_Hydrolase"/>
</dbReference>
<dbReference type="Gene3D" id="1.10.10.1140">
    <property type="entry name" value="Glutamine-dependent NAD+ synthetase, C-terminal domain"/>
    <property type="match status" value="1"/>
</dbReference>
<dbReference type="Pfam" id="PF02540">
    <property type="entry name" value="NAD_synthase"/>
    <property type="match status" value="1"/>
</dbReference>
<dbReference type="InterPro" id="IPR014445">
    <property type="entry name" value="Gln-dep_NAD_synthase"/>
</dbReference>
<dbReference type="EC" id="6.3.5.1" evidence="7 8"/>
<dbReference type="PANTHER" id="PTHR23090">
    <property type="entry name" value="NH 3 /GLUTAMINE-DEPENDENT NAD + SYNTHETASE"/>
    <property type="match status" value="1"/>
</dbReference>
<dbReference type="Gene3D" id="3.60.110.10">
    <property type="entry name" value="Carbon-nitrogen hydrolase"/>
    <property type="match status" value="1"/>
</dbReference>
<evidence type="ECO:0000256" key="1">
    <source>
        <dbReference type="ARBA" id="ARBA00005188"/>
    </source>
</evidence>
<dbReference type="Gene3D" id="3.40.50.620">
    <property type="entry name" value="HUPs"/>
    <property type="match status" value="1"/>
</dbReference>
<keyword evidence="6 7" id="KW-0520">NAD</keyword>
<evidence type="ECO:0000313" key="11">
    <source>
        <dbReference type="EMBL" id="HIR59229.1"/>
    </source>
</evidence>
<protein>
    <recommendedName>
        <fullName evidence="7 8">Glutamine-dependent NAD(+) synthetase</fullName>
        <ecNumber evidence="7 8">6.3.5.1</ecNumber>
    </recommendedName>
    <alternativeName>
        <fullName evidence="7 8">NAD(+) synthase [glutamine-hydrolyzing]</fullName>
    </alternativeName>
</protein>
<sequence>MKEYGVVRVGAIVNKLVLASPVDNAKEIVRMIREAYKNNISIVTTPELALTGYTCGDLFLQDELIEDAEKALSIILEDTKDLDIISIIGMPIRCNNQLLNCAVVIEKGNILGIVPKTYIPNYSEFYEKRWFTSSVDLKNSEVNLLDRLVPISTKLIFKDKKYKEVSFAIEICEDLWSVNPPSNNHALNGASIIFNLSSSNEIVGKDSYRRNLVSIESAKTISGYIYASSGIMESTSDLVFGGASLIYENGKLLKSNKRFEIESNLIYADIDVKRLINERCRNSSFAGSLYDGDYKVIDVNVSDRIKNLDRTYKMYPFIPTTDKEKRFEEILEIQSSALARRIIHLNNTKCVIGMSGGLDSTLAFLVIVRAFRKLGLDNKNIIGVTMPGFGTTDRTYLNAINLVKEYGATLKEVSIKEASLLHMRDIGLDEDDRSVTYENIQARERTQILMDIANMVGGIVIGTGDLSELALGWCTYNGDHMSMYSVNSSIPKTLVRHLVGYVKDNSSDERKKILTDILDTPISPELLPPDEAGNILQKTESSIGPYVLHDFFLYHLLRYGASFKKIYFLAKVTFKDSFESDEIKKWLKVFVKRFYTQQFKRNAVPDGVKVGTISLSPRGDLRMPSEASYERILEELDKM</sequence>
<evidence type="ECO:0000256" key="8">
    <source>
        <dbReference type="PIRNR" id="PIRNR006630"/>
    </source>
</evidence>
<evidence type="ECO:0000256" key="9">
    <source>
        <dbReference type="RuleBase" id="RU003811"/>
    </source>
</evidence>
<dbReference type="CDD" id="cd00553">
    <property type="entry name" value="NAD_synthase"/>
    <property type="match status" value="1"/>
</dbReference>
<feature type="binding site" evidence="7">
    <location>
        <position position="600"/>
    </location>
    <ligand>
        <name>deamido-NAD(+)</name>
        <dbReference type="ChEBI" id="CHEBI:58437"/>
        <note>ligand shared between two neighboring subunits</note>
    </ligand>
</feature>
<dbReference type="EMBL" id="DVHC01000043">
    <property type="protein sequence ID" value="HIR59229.1"/>
    <property type="molecule type" value="Genomic_DNA"/>
</dbReference>
<comment type="pathway">
    <text evidence="1 7 8">Cofactor biosynthesis; NAD(+) biosynthesis; NAD(+) from deamido-NAD(+) (L-Gln route): step 1/1.</text>
</comment>
<feature type="binding site" evidence="7">
    <location>
        <begin position="353"/>
        <end position="360"/>
    </location>
    <ligand>
        <name>ATP</name>
        <dbReference type="ChEBI" id="CHEBI:30616"/>
    </ligand>
</feature>
<feature type="binding site" evidence="7">
    <location>
        <position position="463"/>
    </location>
    <ligand>
        <name>ATP</name>
        <dbReference type="ChEBI" id="CHEBI:30616"/>
    </ligand>
</feature>
<dbReference type="Pfam" id="PF00795">
    <property type="entry name" value="CN_hydrolase"/>
    <property type="match status" value="1"/>
</dbReference>
<feature type="binding site" evidence="7">
    <location>
        <position position="122"/>
    </location>
    <ligand>
        <name>L-glutamine</name>
        <dbReference type="ChEBI" id="CHEBI:58359"/>
    </ligand>
</feature>
<evidence type="ECO:0000256" key="3">
    <source>
        <dbReference type="ARBA" id="ARBA00022598"/>
    </source>
</evidence>
<comment type="similarity">
    <text evidence="2 7 8">In the C-terminal section; belongs to the NAD synthetase family.</text>
</comment>
<dbReference type="SUPFAM" id="SSF56317">
    <property type="entry name" value="Carbon-nitrogen hydrolase"/>
    <property type="match status" value="1"/>
</dbReference>
<keyword evidence="3 7" id="KW-0436">Ligase</keyword>
<dbReference type="InterPro" id="IPR003694">
    <property type="entry name" value="NAD_synthase"/>
</dbReference>
<feature type="binding site" evidence="7">
    <location>
        <position position="205"/>
    </location>
    <ligand>
        <name>L-glutamine</name>
        <dbReference type="ChEBI" id="CHEBI:58359"/>
    </ligand>
</feature>
<comment type="function">
    <text evidence="7">Catalyzes the ATP-dependent amidation of deamido-NAD to form NAD. Uses L-glutamine as a nitrogen source.</text>
</comment>
<dbReference type="GO" id="GO:0005524">
    <property type="term" value="F:ATP binding"/>
    <property type="evidence" value="ECO:0007669"/>
    <property type="project" value="UniProtKB-UniRule"/>
</dbReference>
<feature type="domain" description="CN hydrolase" evidence="10">
    <location>
        <begin position="7"/>
        <end position="272"/>
    </location>
</feature>
<comment type="catalytic activity">
    <reaction evidence="7 8">
        <text>deamido-NAD(+) + L-glutamine + ATP + H2O = L-glutamate + AMP + diphosphate + NAD(+) + H(+)</text>
        <dbReference type="Rhea" id="RHEA:24384"/>
        <dbReference type="ChEBI" id="CHEBI:15377"/>
        <dbReference type="ChEBI" id="CHEBI:15378"/>
        <dbReference type="ChEBI" id="CHEBI:29985"/>
        <dbReference type="ChEBI" id="CHEBI:30616"/>
        <dbReference type="ChEBI" id="CHEBI:33019"/>
        <dbReference type="ChEBI" id="CHEBI:57540"/>
        <dbReference type="ChEBI" id="CHEBI:58359"/>
        <dbReference type="ChEBI" id="CHEBI:58437"/>
        <dbReference type="ChEBI" id="CHEBI:456215"/>
        <dbReference type="EC" id="6.3.5.1"/>
    </reaction>
</comment>
<gene>
    <name evidence="7" type="primary">nadE</name>
    <name evidence="11" type="ORF">IAB38_04185</name>
</gene>
<dbReference type="InterPro" id="IPR022310">
    <property type="entry name" value="NAD/GMP_synthase"/>
</dbReference>
<feature type="active site" description="Nucleophile; for glutaminase activity" evidence="7">
    <location>
        <position position="172"/>
    </location>
</feature>
<dbReference type="CDD" id="cd07570">
    <property type="entry name" value="GAT_Gln-NAD-synth"/>
    <property type="match status" value="1"/>
</dbReference>
<dbReference type="AlphaFoldDB" id="A0A9D1J3J7"/>
<dbReference type="PROSITE" id="PS50263">
    <property type="entry name" value="CN_HYDROLASE"/>
    <property type="match status" value="1"/>
</dbReference>
<dbReference type="GO" id="GO:0005737">
    <property type="term" value="C:cytoplasm"/>
    <property type="evidence" value="ECO:0007669"/>
    <property type="project" value="InterPro"/>
</dbReference>
<dbReference type="Proteomes" id="UP000824232">
    <property type="component" value="Unassembled WGS sequence"/>
</dbReference>